<dbReference type="AlphaFoldDB" id="A0A1Z4KF89"/>
<dbReference type="Proteomes" id="UP000217507">
    <property type="component" value="Chromosome"/>
</dbReference>
<proteinExistence type="predicted"/>
<organism evidence="4 5">
    <name type="scientific">Trichormus variabilis NIES-23</name>
    <dbReference type="NCBI Taxonomy" id="1973479"/>
    <lineage>
        <taxon>Bacteria</taxon>
        <taxon>Bacillati</taxon>
        <taxon>Cyanobacteriota</taxon>
        <taxon>Cyanophyceae</taxon>
        <taxon>Nostocales</taxon>
        <taxon>Nostocaceae</taxon>
        <taxon>Trichormus</taxon>
    </lineage>
</organism>
<dbReference type="PANTHER" id="PTHR44591">
    <property type="entry name" value="STRESS RESPONSE REGULATOR PROTEIN 1"/>
    <property type="match status" value="1"/>
</dbReference>
<keyword evidence="1 2" id="KW-0597">Phosphoprotein</keyword>
<reference evidence="4 5" key="1">
    <citation type="submission" date="2017-06" db="EMBL/GenBank/DDBJ databases">
        <title>Genome sequencing of cyanobaciteial culture collection at National Institute for Environmental Studies (NIES).</title>
        <authorList>
            <person name="Hirose Y."/>
            <person name="Shimura Y."/>
            <person name="Fujisawa T."/>
            <person name="Nakamura Y."/>
            <person name="Kawachi M."/>
        </authorList>
    </citation>
    <scope>NUCLEOTIDE SEQUENCE [LARGE SCALE GENOMIC DNA]</scope>
    <source>
        <strain evidence="4 5">NIES-23</strain>
    </source>
</reference>
<evidence type="ECO:0000256" key="2">
    <source>
        <dbReference type="PROSITE-ProRule" id="PRU00169"/>
    </source>
</evidence>
<dbReference type="GO" id="GO:0000160">
    <property type="term" value="P:phosphorelay signal transduction system"/>
    <property type="evidence" value="ECO:0007669"/>
    <property type="project" value="InterPro"/>
</dbReference>
<dbReference type="EMBL" id="AP018216">
    <property type="protein sequence ID" value="BAY67668.1"/>
    <property type="molecule type" value="Genomic_DNA"/>
</dbReference>
<evidence type="ECO:0000313" key="5">
    <source>
        <dbReference type="Proteomes" id="UP000217507"/>
    </source>
</evidence>
<accession>A0A1Z4KF89</accession>
<protein>
    <submittedName>
        <fullName evidence="4">Two-component response regulator</fullName>
    </submittedName>
</protein>
<dbReference type="SUPFAM" id="SSF52172">
    <property type="entry name" value="CheY-like"/>
    <property type="match status" value="1"/>
</dbReference>
<dbReference type="InterPro" id="IPR011006">
    <property type="entry name" value="CheY-like_superfamily"/>
</dbReference>
<gene>
    <name evidence="4" type="ORF">NIES23_04460</name>
</gene>
<feature type="domain" description="Response regulatory" evidence="3">
    <location>
        <begin position="24"/>
        <end position="142"/>
    </location>
</feature>
<evidence type="ECO:0000313" key="4">
    <source>
        <dbReference type="EMBL" id="BAY67668.1"/>
    </source>
</evidence>
<dbReference type="Gene3D" id="3.40.50.2300">
    <property type="match status" value="1"/>
</dbReference>
<dbReference type="SMART" id="SM00448">
    <property type="entry name" value="REC"/>
    <property type="match status" value="1"/>
</dbReference>
<dbReference type="InterPro" id="IPR001789">
    <property type="entry name" value="Sig_transdc_resp-reg_receiver"/>
</dbReference>
<name>A0A1Z4KF89_ANAVA</name>
<evidence type="ECO:0000259" key="3">
    <source>
        <dbReference type="PROSITE" id="PS50110"/>
    </source>
</evidence>
<evidence type="ECO:0000256" key="1">
    <source>
        <dbReference type="ARBA" id="ARBA00022553"/>
    </source>
</evidence>
<dbReference type="Pfam" id="PF00072">
    <property type="entry name" value="Response_reg"/>
    <property type="match status" value="1"/>
</dbReference>
<dbReference type="PROSITE" id="PS50110">
    <property type="entry name" value="RESPONSE_REGULATORY"/>
    <property type="match status" value="1"/>
</dbReference>
<dbReference type="PANTHER" id="PTHR44591:SF3">
    <property type="entry name" value="RESPONSE REGULATORY DOMAIN-CONTAINING PROTEIN"/>
    <property type="match status" value="1"/>
</dbReference>
<sequence>MANNPEELHPQDVTNYFQSLDGLQILAVDDNADSLFLTACVLESYGVQVTTATSASEALETIKQLKFDILIFDIAMPDMDGYTLVYEIRNNALLENRNIPAIALTALGSEDSLNMAFMSGFQGYVNKPLDPNILVAEILKLIRSSVLENGTNSH</sequence>
<feature type="modified residue" description="4-aspartylphosphate" evidence="2">
    <location>
        <position position="73"/>
    </location>
</feature>
<dbReference type="InterPro" id="IPR050595">
    <property type="entry name" value="Bact_response_regulator"/>
</dbReference>